<feature type="transmembrane region" description="Helical" evidence="8">
    <location>
        <begin position="257"/>
        <end position="277"/>
    </location>
</feature>
<feature type="transmembrane region" description="Helical" evidence="8">
    <location>
        <begin position="7"/>
        <end position="25"/>
    </location>
</feature>
<evidence type="ECO:0000256" key="7">
    <source>
        <dbReference type="ARBA" id="ARBA00023136"/>
    </source>
</evidence>
<feature type="transmembrane region" description="Helical" evidence="8">
    <location>
        <begin position="124"/>
        <end position="152"/>
    </location>
</feature>
<dbReference type="Pfam" id="PF03845">
    <property type="entry name" value="Spore_permease"/>
    <property type="match status" value="1"/>
</dbReference>
<feature type="transmembrane region" description="Helical" evidence="8">
    <location>
        <begin position="312"/>
        <end position="331"/>
    </location>
</feature>
<dbReference type="PANTHER" id="PTHR34975">
    <property type="entry name" value="SPORE GERMINATION PROTEIN A2"/>
    <property type="match status" value="1"/>
</dbReference>
<keyword evidence="5 8" id="KW-0812">Transmembrane</keyword>
<gene>
    <name evidence="9" type="ORF">FZC83_01260</name>
</gene>
<evidence type="ECO:0000256" key="6">
    <source>
        <dbReference type="ARBA" id="ARBA00022989"/>
    </source>
</evidence>
<reference evidence="9 10" key="1">
    <citation type="submission" date="2019-08" db="EMBL/GenBank/DDBJ databases">
        <title>Bacillus genomes from the desert of Cuatro Cienegas, Coahuila.</title>
        <authorList>
            <person name="Olmedo-Alvarez G."/>
        </authorList>
    </citation>
    <scope>NUCLEOTIDE SEQUENCE [LARGE SCALE GENOMIC DNA]</scope>
    <source>
        <strain evidence="9 10">CH108_3D</strain>
    </source>
</reference>
<dbReference type="GO" id="GO:0009847">
    <property type="term" value="P:spore germination"/>
    <property type="evidence" value="ECO:0007669"/>
    <property type="project" value="InterPro"/>
</dbReference>
<keyword evidence="3" id="KW-0813">Transport</keyword>
<dbReference type="NCBIfam" id="TIGR00912">
    <property type="entry name" value="2A0309"/>
    <property type="match status" value="1"/>
</dbReference>
<feature type="transmembrane region" description="Helical" evidence="8">
    <location>
        <begin position="343"/>
        <end position="363"/>
    </location>
</feature>
<keyword evidence="4" id="KW-0309">Germination</keyword>
<comment type="subcellular location">
    <subcellularLocation>
        <location evidence="1">Membrane</location>
        <topology evidence="1">Multi-pass membrane protein</topology>
    </subcellularLocation>
</comment>
<evidence type="ECO:0000256" key="4">
    <source>
        <dbReference type="ARBA" id="ARBA00022544"/>
    </source>
</evidence>
<evidence type="ECO:0000313" key="10">
    <source>
        <dbReference type="Proteomes" id="UP000322997"/>
    </source>
</evidence>
<evidence type="ECO:0000313" key="9">
    <source>
        <dbReference type="EMBL" id="TYS56228.1"/>
    </source>
</evidence>
<feature type="transmembrane region" description="Helical" evidence="8">
    <location>
        <begin position="158"/>
        <end position="177"/>
    </location>
</feature>
<dbReference type="Proteomes" id="UP000322997">
    <property type="component" value="Unassembled WGS sequence"/>
</dbReference>
<comment type="similarity">
    <text evidence="2">Belongs to the amino acid-polyamine-organocation (APC) superfamily. Spore germination protein (SGP) (TC 2.A.3.9) family.</text>
</comment>
<feature type="transmembrane region" description="Helical" evidence="8">
    <location>
        <begin position="82"/>
        <end position="103"/>
    </location>
</feature>
<accession>A0A5D4S256</accession>
<comment type="caution">
    <text evidence="9">The sequence shown here is derived from an EMBL/GenBank/DDBJ whole genome shotgun (WGS) entry which is preliminary data.</text>
</comment>
<organism evidence="9 10">
    <name type="scientific">Rossellomorea marisflavi</name>
    <dbReference type="NCBI Taxonomy" id="189381"/>
    <lineage>
        <taxon>Bacteria</taxon>
        <taxon>Bacillati</taxon>
        <taxon>Bacillota</taxon>
        <taxon>Bacilli</taxon>
        <taxon>Bacillales</taxon>
        <taxon>Bacillaceae</taxon>
        <taxon>Rossellomorea</taxon>
    </lineage>
</organism>
<protein>
    <submittedName>
        <fullName evidence="9">GerAB/ArcD/ProY family transporter</fullName>
    </submittedName>
</protein>
<keyword evidence="7 8" id="KW-0472">Membrane</keyword>
<evidence type="ECO:0000256" key="8">
    <source>
        <dbReference type="SAM" id="Phobius"/>
    </source>
</evidence>
<name>A0A5D4S256_9BACI</name>
<evidence type="ECO:0000256" key="2">
    <source>
        <dbReference type="ARBA" id="ARBA00007998"/>
    </source>
</evidence>
<evidence type="ECO:0000256" key="3">
    <source>
        <dbReference type="ARBA" id="ARBA00022448"/>
    </source>
</evidence>
<evidence type="ECO:0000256" key="1">
    <source>
        <dbReference type="ARBA" id="ARBA00004141"/>
    </source>
</evidence>
<dbReference type="GO" id="GO:0016020">
    <property type="term" value="C:membrane"/>
    <property type="evidence" value="ECO:0007669"/>
    <property type="project" value="UniProtKB-SubCell"/>
</dbReference>
<evidence type="ECO:0000256" key="5">
    <source>
        <dbReference type="ARBA" id="ARBA00022692"/>
    </source>
</evidence>
<dbReference type="EMBL" id="VTEQ01000001">
    <property type="protein sequence ID" value="TYS56228.1"/>
    <property type="molecule type" value="Genomic_DNA"/>
</dbReference>
<feature type="transmembrane region" description="Helical" evidence="8">
    <location>
        <begin position="375"/>
        <end position="394"/>
    </location>
</feature>
<feature type="transmembrane region" description="Helical" evidence="8">
    <location>
        <begin position="224"/>
        <end position="245"/>
    </location>
</feature>
<sequence length="408" mass="46317">MQFDRKTLIRIISFGFSWIIGIVFYQPGKLDKTTKIPEAAMIKLQPVLIPRQLSLLIILSTGLLSHVMLIPDILQAAGRDGWVSVLTAIPVFFLIILTVRYTIKRSPRGGIMRHILTESKPVVRILFFTPICLFLFLSAYITFVDLVIWLQAYFLVDVSRWLIILLMGVSCFIFTLAGVKYMAVAAGLLLPMVMLLGIFIAITNTDMKDPSLLLPILSEGWSPVLKGSLYVLSGFMELYLFLLLHPFSEGEIKLHHLLVLGLILIILIMGPLSAAIMEFGPSEAASMRYPAYDQWRIMGIGEFITHMDFFALYQWLCGALVRIGLFLFLLGSILNRNLRSTRVSWKVVVPIYILFLSMMWINVDTYHFYYVLYHWFFPATVAFFSLYIMATALYTKVLVHKKGGGSAS</sequence>
<proteinExistence type="inferred from homology"/>
<feature type="transmembrane region" description="Helical" evidence="8">
    <location>
        <begin position="184"/>
        <end position="204"/>
    </location>
</feature>
<keyword evidence="6 8" id="KW-1133">Transmembrane helix</keyword>
<dbReference type="PANTHER" id="PTHR34975:SF2">
    <property type="entry name" value="SPORE GERMINATION PROTEIN A2"/>
    <property type="match status" value="1"/>
</dbReference>
<dbReference type="AlphaFoldDB" id="A0A5D4S256"/>
<dbReference type="InterPro" id="IPR004761">
    <property type="entry name" value="Spore_GerAB"/>
</dbReference>